<accession>A0A1S8BCA4</accession>
<feature type="region of interest" description="Disordered" evidence="1">
    <location>
        <begin position="1"/>
        <end position="24"/>
    </location>
</feature>
<dbReference type="EMBL" id="MSZU01000086">
    <property type="protein sequence ID" value="OMP84953.1"/>
    <property type="molecule type" value="Genomic_DNA"/>
</dbReference>
<name>A0A1S8BCA4_9PEZI</name>
<dbReference type="PANTHER" id="PTHR28054:SF1">
    <property type="entry name" value="RNA POLYMERASE I-SPECIFIC TRANSCRIPTION INITIATION FACTOR RRN10"/>
    <property type="match status" value="1"/>
</dbReference>
<comment type="caution">
    <text evidence="2">The sequence shown here is derived from an EMBL/GenBank/DDBJ whole genome shotgun (WGS) entry which is preliminary data.</text>
</comment>
<gene>
    <name evidence="2" type="ORF">BK809_0000705</name>
</gene>
<dbReference type="OrthoDB" id="2565191at2759"/>
<proteinExistence type="predicted"/>
<dbReference type="AlphaFoldDB" id="A0A1S8BCA4"/>
<feature type="compositionally biased region" description="Basic and acidic residues" evidence="1">
    <location>
        <begin position="158"/>
        <end position="168"/>
    </location>
</feature>
<evidence type="ECO:0000256" key="1">
    <source>
        <dbReference type="SAM" id="MobiDB-lite"/>
    </source>
</evidence>
<sequence length="224" mass="25279">MFRGRVKSQTRELSPSPDERRRKPVSVYDCVAGRADANGFIVEQAVVSDGRTTPSNSRVPITPDEYLFKQQGAPPRYEEDDVYFADRYLAPHQRLPDSDLLKALHAHSSEVYAQAYGRHARRLYRSLDETALMALGILVEEAAAGFFDETGALKLEKTEEDVGAKVEDEGSSPGYRGKRKRDPSPGNEAEDSDNGAYHDIRRHWMQDDEHTEKAYHKHVKTESA</sequence>
<dbReference type="PANTHER" id="PTHR28054">
    <property type="entry name" value="RNA POLYMERASE I-SPECIFIC TRANSCRIPTION INITIATION FACTOR RRN10"/>
    <property type="match status" value="1"/>
</dbReference>
<evidence type="ECO:0000313" key="2">
    <source>
        <dbReference type="EMBL" id="OMP84953.1"/>
    </source>
</evidence>
<protein>
    <submittedName>
        <fullName evidence="2">Uncharacterized protein</fullName>
    </submittedName>
</protein>
<dbReference type="Proteomes" id="UP000190776">
    <property type="component" value="Unassembled WGS sequence"/>
</dbReference>
<dbReference type="STRING" id="420778.A0A1S8BCA4"/>
<feature type="region of interest" description="Disordered" evidence="1">
    <location>
        <begin position="158"/>
        <end position="224"/>
    </location>
</feature>
<dbReference type="InterPro" id="IPR022793">
    <property type="entry name" value="Rrn10"/>
</dbReference>
<organism evidence="2 3">
    <name type="scientific">Diplodia seriata</name>
    <dbReference type="NCBI Taxonomy" id="420778"/>
    <lineage>
        <taxon>Eukaryota</taxon>
        <taxon>Fungi</taxon>
        <taxon>Dikarya</taxon>
        <taxon>Ascomycota</taxon>
        <taxon>Pezizomycotina</taxon>
        <taxon>Dothideomycetes</taxon>
        <taxon>Dothideomycetes incertae sedis</taxon>
        <taxon>Botryosphaeriales</taxon>
        <taxon>Botryosphaeriaceae</taxon>
        <taxon>Diplodia</taxon>
    </lineage>
</organism>
<dbReference type="GO" id="GO:0006360">
    <property type="term" value="P:transcription by RNA polymerase I"/>
    <property type="evidence" value="ECO:0007669"/>
    <property type="project" value="InterPro"/>
</dbReference>
<feature type="compositionally biased region" description="Basic and acidic residues" evidence="1">
    <location>
        <begin position="196"/>
        <end position="224"/>
    </location>
</feature>
<reference evidence="2 3" key="1">
    <citation type="submission" date="2017-01" db="EMBL/GenBank/DDBJ databases">
        <title>Draft genome sequence of Diplodia seriata F98.1, a fungal species involved in grapevine trunk diseases.</title>
        <authorList>
            <person name="Robert-Siegwald G."/>
            <person name="Vallet J."/>
            <person name="Abou-Mansour E."/>
            <person name="Xu J."/>
            <person name="Rey P."/>
            <person name="Bertsch C."/>
            <person name="Rego C."/>
            <person name="Larignon P."/>
            <person name="Fontaine F."/>
            <person name="Lebrun M.-H."/>
        </authorList>
    </citation>
    <scope>NUCLEOTIDE SEQUENCE [LARGE SCALE GENOMIC DNA]</scope>
    <source>
        <strain evidence="2 3">F98.1</strain>
    </source>
</reference>
<evidence type="ECO:0000313" key="3">
    <source>
        <dbReference type="Proteomes" id="UP000190776"/>
    </source>
</evidence>